<keyword evidence="2" id="KW-1185">Reference proteome</keyword>
<dbReference type="Proteomes" id="UP000218164">
    <property type="component" value="Unassembled WGS sequence"/>
</dbReference>
<comment type="caution">
    <text evidence="1">The sequence shown here is derived from an EMBL/GenBank/DDBJ whole genome shotgun (WGS) entry which is preliminary data.</text>
</comment>
<dbReference type="AlphaFoldDB" id="A0A2A2HRM9"/>
<evidence type="ECO:0000313" key="2">
    <source>
        <dbReference type="Proteomes" id="UP000218164"/>
    </source>
</evidence>
<proteinExistence type="predicted"/>
<accession>A0A2A2HRM9</accession>
<evidence type="ECO:0000313" key="1">
    <source>
        <dbReference type="EMBL" id="PAV12087.1"/>
    </source>
</evidence>
<gene>
    <name evidence="1" type="ORF">ASJ81_07820</name>
</gene>
<sequence>MPFSLRYASLKRAELWARETDFQLVQRAYLPKFLLGSPSGRGPNFFLKMLARKLFQKKLKRKPLARFGFGNLIPKPYRRDKPAQRFRVNSFEQKLLVKFI</sequence>
<reference evidence="1 2" key="1">
    <citation type="journal article" date="2017" name="BMC Genomics">
        <title>Genomic analysis of methanogenic archaea reveals a shift towards energy conservation.</title>
        <authorList>
            <person name="Gilmore S.P."/>
            <person name="Henske J.K."/>
            <person name="Sexton J.A."/>
            <person name="Solomon K.V."/>
            <person name="Seppala S."/>
            <person name="Yoo J.I."/>
            <person name="Huyett L.M."/>
            <person name="Pressman A."/>
            <person name="Cogan J.Z."/>
            <person name="Kivenson V."/>
            <person name="Peng X."/>
            <person name="Tan Y."/>
            <person name="Valentine D.L."/>
            <person name="O'Malley M.A."/>
        </authorList>
    </citation>
    <scope>NUCLEOTIDE SEQUENCE [LARGE SCALE GENOMIC DNA]</scope>
    <source>
        <strain evidence="1 2">MC-15</strain>
    </source>
</reference>
<dbReference type="EMBL" id="LMVP01000346">
    <property type="protein sequence ID" value="PAV12087.1"/>
    <property type="molecule type" value="Genomic_DNA"/>
</dbReference>
<name>A0A2A2HRM9_9EURY</name>
<organism evidence="1 2">
    <name type="scientific">Methanosarcina spelaei</name>
    <dbReference type="NCBI Taxonomy" id="1036679"/>
    <lineage>
        <taxon>Archaea</taxon>
        <taxon>Methanobacteriati</taxon>
        <taxon>Methanobacteriota</taxon>
        <taxon>Stenosarchaea group</taxon>
        <taxon>Methanomicrobia</taxon>
        <taxon>Methanosarcinales</taxon>
        <taxon>Methanosarcinaceae</taxon>
        <taxon>Methanosarcina</taxon>
    </lineage>
</organism>
<protein>
    <submittedName>
        <fullName evidence="1">Uncharacterized protein</fullName>
    </submittedName>
</protein>